<feature type="compositionally biased region" description="Low complexity" evidence="1">
    <location>
        <begin position="49"/>
        <end position="67"/>
    </location>
</feature>
<dbReference type="AlphaFoldDB" id="A0AAE0HX75"/>
<reference evidence="2" key="2">
    <citation type="submission" date="2023-06" db="EMBL/GenBank/DDBJ databases">
        <authorList>
            <consortium name="Lawrence Berkeley National Laboratory"/>
            <person name="Haridas S."/>
            <person name="Hensen N."/>
            <person name="Bonometti L."/>
            <person name="Westerberg I."/>
            <person name="Brannstrom I.O."/>
            <person name="Guillou S."/>
            <person name="Cros-Aarteil S."/>
            <person name="Calhoun S."/>
            <person name="Kuo A."/>
            <person name="Mondo S."/>
            <person name="Pangilinan J."/>
            <person name="Riley R."/>
            <person name="Labutti K."/>
            <person name="Andreopoulos B."/>
            <person name="Lipzen A."/>
            <person name="Chen C."/>
            <person name="Yanf M."/>
            <person name="Daum C."/>
            <person name="Ng V."/>
            <person name="Clum A."/>
            <person name="Steindorff A."/>
            <person name="Ohm R."/>
            <person name="Martin F."/>
            <person name="Silar P."/>
            <person name="Natvig D."/>
            <person name="Lalanne C."/>
            <person name="Gautier V."/>
            <person name="Ament-Velasquez S.L."/>
            <person name="Kruys A."/>
            <person name="Hutchinson M.I."/>
            <person name="Powell A.J."/>
            <person name="Barry K."/>
            <person name="Miller A.N."/>
            <person name="Grigoriev I.V."/>
            <person name="Debuchy R."/>
            <person name="Gladieux P."/>
            <person name="Thoren M.H."/>
            <person name="Johannesson H."/>
        </authorList>
    </citation>
    <scope>NUCLEOTIDE SEQUENCE</scope>
    <source>
        <strain evidence="2">CBS 118394</strain>
    </source>
</reference>
<dbReference type="EMBL" id="JAUEDM010000007">
    <property type="protein sequence ID" value="KAK3314232.1"/>
    <property type="molecule type" value="Genomic_DNA"/>
</dbReference>
<accession>A0AAE0HX75</accession>
<evidence type="ECO:0000313" key="3">
    <source>
        <dbReference type="Proteomes" id="UP001283341"/>
    </source>
</evidence>
<keyword evidence="3" id="KW-1185">Reference proteome</keyword>
<organism evidence="2 3">
    <name type="scientific">Apodospora peruviana</name>
    <dbReference type="NCBI Taxonomy" id="516989"/>
    <lineage>
        <taxon>Eukaryota</taxon>
        <taxon>Fungi</taxon>
        <taxon>Dikarya</taxon>
        <taxon>Ascomycota</taxon>
        <taxon>Pezizomycotina</taxon>
        <taxon>Sordariomycetes</taxon>
        <taxon>Sordariomycetidae</taxon>
        <taxon>Sordariales</taxon>
        <taxon>Lasiosphaeriaceae</taxon>
        <taxon>Apodospora</taxon>
    </lineage>
</organism>
<reference evidence="2" key="1">
    <citation type="journal article" date="2023" name="Mol. Phylogenet. Evol.">
        <title>Genome-scale phylogeny and comparative genomics of the fungal order Sordariales.</title>
        <authorList>
            <person name="Hensen N."/>
            <person name="Bonometti L."/>
            <person name="Westerberg I."/>
            <person name="Brannstrom I.O."/>
            <person name="Guillou S."/>
            <person name="Cros-Aarteil S."/>
            <person name="Calhoun S."/>
            <person name="Haridas S."/>
            <person name="Kuo A."/>
            <person name="Mondo S."/>
            <person name="Pangilinan J."/>
            <person name="Riley R."/>
            <person name="LaButti K."/>
            <person name="Andreopoulos B."/>
            <person name="Lipzen A."/>
            <person name="Chen C."/>
            <person name="Yan M."/>
            <person name="Daum C."/>
            <person name="Ng V."/>
            <person name="Clum A."/>
            <person name="Steindorff A."/>
            <person name="Ohm R.A."/>
            <person name="Martin F."/>
            <person name="Silar P."/>
            <person name="Natvig D.O."/>
            <person name="Lalanne C."/>
            <person name="Gautier V."/>
            <person name="Ament-Velasquez S.L."/>
            <person name="Kruys A."/>
            <person name="Hutchinson M.I."/>
            <person name="Powell A.J."/>
            <person name="Barry K."/>
            <person name="Miller A.N."/>
            <person name="Grigoriev I.V."/>
            <person name="Debuchy R."/>
            <person name="Gladieux P."/>
            <person name="Hiltunen Thoren M."/>
            <person name="Johannesson H."/>
        </authorList>
    </citation>
    <scope>NUCLEOTIDE SEQUENCE</scope>
    <source>
        <strain evidence="2">CBS 118394</strain>
    </source>
</reference>
<proteinExistence type="predicted"/>
<evidence type="ECO:0000256" key="1">
    <source>
        <dbReference type="SAM" id="MobiDB-lite"/>
    </source>
</evidence>
<comment type="caution">
    <text evidence="2">The sequence shown here is derived from an EMBL/GenBank/DDBJ whole genome shotgun (WGS) entry which is preliminary data.</text>
</comment>
<sequence length="108" mass="11496">MNEPRQPLGRVLRSLRTLAARAFRYLGQMIRTLRFSDSLMSWLLTPTKLPELGGSGPSLPSGAGSPAQDPDSPSYEDTKAPGHEGLPSEGSPSTSPLGAALVDEFTPF</sequence>
<name>A0AAE0HX75_9PEZI</name>
<evidence type="ECO:0000313" key="2">
    <source>
        <dbReference type="EMBL" id="KAK3314232.1"/>
    </source>
</evidence>
<gene>
    <name evidence="2" type="ORF">B0H66DRAFT_537476</name>
</gene>
<dbReference type="Proteomes" id="UP001283341">
    <property type="component" value="Unassembled WGS sequence"/>
</dbReference>
<feature type="region of interest" description="Disordered" evidence="1">
    <location>
        <begin position="47"/>
        <end position="108"/>
    </location>
</feature>
<protein>
    <submittedName>
        <fullName evidence="2">Uncharacterized protein</fullName>
    </submittedName>
</protein>